<keyword evidence="2" id="KW-1185">Reference proteome</keyword>
<accession>W2SWR6</accession>
<dbReference type="AlphaFoldDB" id="W2SWR6"/>
<gene>
    <name evidence="1" type="ORF">NECAME_13115</name>
</gene>
<organism evidence="1 2">
    <name type="scientific">Necator americanus</name>
    <name type="common">Human hookworm</name>
    <dbReference type="NCBI Taxonomy" id="51031"/>
    <lineage>
        <taxon>Eukaryota</taxon>
        <taxon>Metazoa</taxon>
        <taxon>Ecdysozoa</taxon>
        <taxon>Nematoda</taxon>
        <taxon>Chromadorea</taxon>
        <taxon>Rhabditida</taxon>
        <taxon>Rhabditina</taxon>
        <taxon>Rhabditomorpha</taxon>
        <taxon>Strongyloidea</taxon>
        <taxon>Ancylostomatidae</taxon>
        <taxon>Bunostominae</taxon>
        <taxon>Necator</taxon>
    </lineage>
</organism>
<name>W2SWR6_NECAM</name>
<sequence length="88" mass="10955">MIEKDDLPQYIDEVVEVPTDVLPLFENLRLDGLIRAKRQWGGFWRPWYSYWARPWIWGYRPWSYYYRPYGVGPWGWGRPWYGFGPWRH</sequence>
<protein>
    <submittedName>
        <fullName evidence="1">Sulfur globule protein CV3 domain protein</fullName>
    </submittedName>
</protein>
<dbReference type="Proteomes" id="UP000053676">
    <property type="component" value="Unassembled WGS sequence"/>
</dbReference>
<dbReference type="OrthoDB" id="10439315at2759"/>
<evidence type="ECO:0000313" key="1">
    <source>
        <dbReference type="EMBL" id="ETN74209.1"/>
    </source>
</evidence>
<proteinExistence type="predicted"/>
<dbReference type="EMBL" id="KI660377">
    <property type="protein sequence ID" value="ETN74209.1"/>
    <property type="molecule type" value="Genomic_DNA"/>
</dbReference>
<evidence type="ECO:0000313" key="2">
    <source>
        <dbReference type="Proteomes" id="UP000053676"/>
    </source>
</evidence>
<dbReference type="KEGG" id="nai:NECAME_13115"/>
<reference evidence="2" key="1">
    <citation type="journal article" date="2014" name="Nat. Genet.">
        <title>Genome of the human hookworm Necator americanus.</title>
        <authorList>
            <person name="Tang Y.T."/>
            <person name="Gao X."/>
            <person name="Rosa B.A."/>
            <person name="Abubucker S."/>
            <person name="Hallsworth-Pepin K."/>
            <person name="Martin J."/>
            <person name="Tyagi R."/>
            <person name="Heizer E."/>
            <person name="Zhang X."/>
            <person name="Bhonagiri-Palsikar V."/>
            <person name="Minx P."/>
            <person name="Warren W.C."/>
            <person name="Wang Q."/>
            <person name="Zhan B."/>
            <person name="Hotez P.J."/>
            <person name="Sternberg P.W."/>
            <person name="Dougall A."/>
            <person name="Gaze S.T."/>
            <person name="Mulvenna J."/>
            <person name="Sotillo J."/>
            <person name="Ranganathan S."/>
            <person name="Rabelo E.M."/>
            <person name="Wilson R.K."/>
            <person name="Felgner P.L."/>
            <person name="Bethony J."/>
            <person name="Hawdon J.M."/>
            <person name="Gasser R.B."/>
            <person name="Loukas A."/>
            <person name="Mitreva M."/>
        </authorList>
    </citation>
    <scope>NUCLEOTIDE SEQUENCE [LARGE SCALE GENOMIC DNA]</scope>
</reference>